<dbReference type="Proteomes" id="UP001057402">
    <property type="component" value="Chromosome 10"/>
</dbReference>
<reference evidence="2" key="1">
    <citation type="journal article" date="2023" name="Front. Plant Sci.">
        <title>Chromosomal-level genome assembly of Melastoma candidum provides insights into trichome evolution.</title>
        <authorList>
            <person name="Zhong Y."/>
            <person name="Wu W."/>
            <person name="Sun C."/>
            <person name="Zou P."/>
            <person name="Liu Y."/>
            <person name="Dai S."/>
            <person name="Zhou R."/>
        </authorList>
    </citation>
    <scope>NUCLEOTIDE SEQUENCE [LARGE SCALE GENOMIC DNA]</scope>
</reference>
<name>A0ACB9MB55_9MYRT</name>
<gene>
    <name evidence="1" type="ORF">MLD38_034649</name>
</gene>
<sequence>MPVGILRLRHVLVLLVLLSGLCSTSSGGTKSMGSVPDLQQLMYTTIDSYPCVRLLSLSGEVGCANPGRDKVVSPIVKLDDTTQLTRPSAVLLSVDQLDGFFKRISNDADFSGNVFGALVESESPSQNSILGFSPADKFPQAIFAPYQNSSYEWNPLGSGILQNVHQFPLFLLSENSSSSVHKLSTVNEKSKKDYTAHVAEFDLVMQTTKSETRDTQTCLEGRSCLPLGGYRESYMRTDLLVHRELSPRVNSVLSSLPPINVSQTGKRKPIILTITSMDSASFFRDKNLGAESPISGLIAMLAAVDALSHLDSLVDANRQLVFLAFTGEAWGYLGSRRFLLELDLQSDYVGGLDDSSIEMVLEIGSVGKAGGQGVSSATNETMDAFLRAKDTLDSQKIEISYASASNPGIPPSSLMSFLKKNPATSGIVLEDFDSTFSNKFYHSHLDGLSNINASSITAAASLVARTLFILATNTSNLSNSAVSTISANISLVEELMGCLLTCDPGLSCHLVQNYIVPRTVCPSHYVGVMLGAPSSNPGPGFVDDISRFIWNFLAEKTSVSGKNSLSACGKNCSKDGVCIRSETNPSGGTCVLSTTRYVPAYSTRLMIENDFWKLLPGNSSDPMGMVDPVWTESNWDTIGLRVYTVQDSMFDHFVLLGGIAITLLAYLMIVTSRAFIEKALKRD</sequence>
<evidence type="ECO:0000313" key="1">
    <source>
        <dbReference type="EMBL" id="KAI4321246.1"/>
    </source>
</evidence>
<evidence type="ECO:0000313" key="2">
    <source>
        <dbReference type="Proteomes" id="UP001057402"/>
    </source>
</evidence>
<dbReference type="EMBL" id="CM042889">
    <property type="protein sequence ID" value="KAI4321246.1"/>
    <property type="molecule type" value="Genomic_DNA"/>
</dbReference>
<keyword evidence="2" id="KW-1185">Reference proteome</keyword>
<comment type="caution">
    <text evidence="1">The sequence shown here is derived from an EMBL/GenBank/DDBJ whole genome shotgun (WGS) entry which is preliminary data.</text>
</comment>
<accession>A0ACB9MB55</accession>
<organism evidence="1 2">
    <name type="scientific">Melastoma candidum</name>
    <dbReference type="NCBI Taxonomy" id="119954"/>
    <lineage>
        <taxon>Eukaryota</taxon>
        <taxon>Viridiplantae</taxon>
        <taxon>Streptophyta</taxon>
        <taxon>Embryophyta</taxon>
        <taxon>Tracheophyta</taxon>
        <taxon>Spermatophyta</taxon>
        <taxon>Magnoliopsida</taxon>
        <taxon>eudicotyledons</taxon>
        <taxon>Gunneridae</taxon>
        <taxon>Pentapetalae</taxon>
        <taxon>rosids</taxon>
        <taxon>malvids</taxon>
        <taxon>Myrtales</taxon>
        <taxon>Melastomataceae</taxon>
        <taxon>Melastomatoideae</taxon>
        <taxon>Melastomateae</taxon>
        <taxon>Melastoma</taxon>
    </lineage>
</organism>
<proteinExistence type="predicted"/>
<protein>
    <submittedName>
        <fullName evidence="1">Uncharacterized protein</fullName>
    </submittedName>
</protein>